<keyword evidence="1" id="KW-0472">Membrane</keyword>
<protein>
    <submittedName>
        <fullName evidence="2">Uncharacterized protein</fullName>
    </submittedName>
</protein>
<proteinExistence type="predicted"/>
<name>A0A841UYB0_MICAE</name>
<evidence type="ECO:0000313" key="2">
    <source>
        <dbReference type="EMBL" id="MBC1196131.1"/>
    </source>
</evidence>
<dbReference type="RefSeq" id="WP_185239968.1">
    <property type="nucleotide sequence ID" value="NZ_JACEGC010000059.1"/>
</dbReference>
<evidence type="ECO:0000256" key="1">
    <source>
        <dbReference type="SAM" id="Phobius"/>
    </source>
</evidence>
<accession>A0A841UYB0</accession>
<dbReference type="AlphaFoldDB" id="A0A841UYB0"/>
<keyword evidence="1" id="KW-0812">Transmembrane</keyword>
<feature type="transmembrane region" description="Helical" evidence="1">
    <location>
        <begin position="14"/>
        <end position="32"/>
    </location>
</feature>
<sequence length="283" mass="31568">MNKLWHWTLRNKEWLFSGIGVVLISTLLAFGMSGRKEEPSPGNQANKNAHAVGGSAIVQIDKSSGNITINEPRSSIESSSVKFSVSDFQRIRVLGVEGGWEDLSMRIQDIKKCYKPDGRADLDAPDCLIARFLMGEFVAKSDFLAFGLAQINPVFDIVFVNNSSSDLTIDRIGVEVLDTRRKIWSAGTPEPLKVPVTDQYSIRIPGSICRTRPELESREDKCTLPYLISIDLKDPYFLTPNSVFRYGINIIEEDSTLGNATLVRFFLHTNKGKAYSGIVYIVQ</sequence>
<gene>
    <name evidence="2" type="ORF">H0901_12875</name>
</gene>
<dbReference type="Proteomes" id="UP000525432">
    <property type="component" value="Unassembled WGS sequence"/>
</dbReference>
<keyword evidence="1" id="KW-1133">Transmembrane helix</keyword>
<organism evidence="2 3">
    <name type="scientific">Microcystis aeruginosa BLCC-F158</name>
    <dbReference type="NCBI Taxonomy" id="2755316"/>
    <lineage>
        <taxon>Bacteria</taxon>
        <taxon>Bacillati</taxon>
        <taxon>Cyanobacteriota</taxon>
        <taxon>Cyanophyceae</taxon>
        <taxon>Oscillatoriophycideae</taxon>
        <taxon>Chroococcales</taxon>
        <taxon>Microcystaceae</taxon>
        <taxon>Microcystis</taxon>
    </lineage>
</organism>
<dbReference type="EMBL" id="JACEGC010000059">
    <property type="protein sequence ID" value="MBC1196131.1"/>
    <property type="molecule type" value="Genomic_DNA"/>
</dbReference>
<comment type="caution">
    <text evidence="2">The sequence shown here is derived from an EMBL/GenBank/DDBJ whole genome shotgun (WGS) entry which is preliminary data.</text>
</comment>
<reference evidence="2 3" key="1">
    <citation type="submission" date="2020-07" db="EMBL/GenBank/DDBJ databases">
        <title>Genomes of two Microcystis aeruginosa (Cyanobacteria) strains from Florida (USA) with disparate toxicogenic potential.</title>
        <authorList>
            <person name="Lefler F.W."/>
            <person name="Barbosa M."/>
            <person name="Berthold D.E."/>
            <person name="Laughinghouse H.D. IV."/>
        </authorList>
    </citation>
    <scope>NUCLEOTIDE SEQUENCE [LARGE SCALE GENOMIC DNA]</scope>
    <source>
        <strain evidence="2 3">BLCCF158</strain>
    </source>
</reference>
<evidence type="ECO:0000313" key="3">
    <source>
        <dbReference type="Proteomes" id="UP000525432"/>
    </source>
</evidence>